<name>A0ABV3PFB7_9HYPH</name>
<dbReference type="EMBL" id="JBFNQD010000001">
    <property type="protein sequence ID" value="MEW9304314.1"/>
    <property type="molecule type" value="Genomic_DNA"/>
</dbReference>
<dbReference type="RefSeq" id="WP_367622741.1">
    <property type="nucleotide sequence ID" value="NZ_JBFNQD010000001.1"/>
</dbReference>
<organism evidence="1 2">
    <name type="scientific">Labrys neptuniae</name>
    <dbReference type="NCBI Taxonomy" id="376174"/>
    <lineage>
        <taxon>Bacteria</taxon>
        <taxon>Pseudomonadati</taxon>
        <taxon>Pseudomonadota</taxon>
        <taxon>Alphaproteobacteria</taxon>
        <taxon>Hyphomicrobiales</taxon>
        <taxon>Xanthobacteraceae</taxon>
        <taxon>Labrys</taxon>
    </lineage>
</organism>
<gene>
    <name evidence="1" type="ORF">ABXS05_02105</name>
</gene>
<proteinExistence type="predicted"/>
<evidence type="ECO:0000313" key="1">
    <source>
        <dbReference type="EMBL" id="MEW9304314.1"/>
    </source>
</evidence>
<comment type="caution">
    <text evidence="1">The sequence shown here is derived from an EMBL/GenBank/DDBJ whole genome shotgun (WGS) entry which is preliminary data.</text>
</comment>
<protein>
    <submittedName>
        <fullName evidence="1">Uncharacterized protein</fullName>
    </submittedName>
</protein>
<sequence length="159" mass="17906">MIATVGLPAGRRLIRPARPAKGTRCMTDANDSYYPLGRDRAPNEVDRQREWLTRNRDKPGVPTRSDLDVLEASELEIKICPCHAAPDQPYALYLEVFAFELFLGQIKLADFLARACAVEGNEDLEQISRRDRLVALKELQRVVNHLVVVEETRVVAGHA</sequence>
<keyword evidence="2" id="KW-1185">Reference proteome</keyword>
<accession>A0ABV3PFB7</accession>
<evidence type="ECO:0000313" key="2">
    <source>
        <dbReference type="Proteomes" id="UP001555786"/>
    </source>
</evidence>
<dbReference type="Proteomes" id="UP001555786">
    <property type="component" value="Unassembled WGS sequence"/>
</dbReference>
<reference evidence="1 2" key="1">
    <citation type="submission" date="2024-07" db="EMBL/GenBank/DDBJ databases">
        <title>Description of Labrys sedimenti sp. nov., isolated from a diclofenac-degrading enrichment culture.</title>
        <authorList>
            <person name="Tancsics A."/>
            <person name="Csepanyi A."/>
        </authorList>
    </citation>
    <scope>NUCLEOTIDE SEQUENCE [LARGE SCALE GENOMIC DNA]</scope>
    <source>
        <strain evidence="1 2">LMG 23578</strain>
    </source>
</reference>